<proteinExistence type="predicted"/>
<dbReference type="PANTHER" id="PTHR12243">
    <property type="entry name" value="MADF DOMAIN TRANSCRIPTION FACTOR"/>
    <property type="match status" value="1"/>
</dbReference>
<evidence type="ECO:0000256" key="1">
    <source>
        <dbReference type="SAM" id="MobiDB-lite"/>
    </source>
</evidence>
<dbReference type="PROSITE" id="PS51029">
    <property type="entry name" value="MADF"/>
    <property type="match status" value="1"/>
</dbReference>
<feature type="region of interest" description="Disordered" evidence="1">
    <location>
        <begin position="62"/>
        <end position="145"/>
    </location>
</feature>
<gene>
    <name evidence="3" type="ORF">CRENBAI_011842</name>
</gene>
<feature type="compositionally biased region" description="Acidic residues" evidence="1">
    <location>
        <begin position="99"/>
        <end position="115"/>
    </location>
</feature>
<comment type="caution">
    <text evidence="3">The sequence shown here is derived from an EMBL/GenBank/DDBJ whole genome shotgun (WGS) entry which is preliminary data.</text>
</comment>
<evidence type="ECO:0000259" key="2">
    <source>
        <dbReference type="PROSITE" id="PS51029"/>
    </source>
</evidence>
<dbReference type="AlphaFoldDB" id="A0AAV9RJY5"/>
<dbReference type="InterPro" id="IPR039353">
    <property type="entry name" value="TF_Adf1"/>
</dbReference>
<dbReference type="GO" id="GO:0005634">
    <property type="term" value="C:nucleus"/>
    <property type="evidence" value="ECO:0007669"/>
    <property type="project" value="TreeGrafter"/>
</dbReference>
<dbReference type="EMBL" id="JAHHUM010001752">
    <property type="protein sequence ID" value="KAK5609320.1"/>
    <property type="molecule type" value="Genomic_DNA"/>
</dbReference>
<feature type="domain" description="MADF" evidence="2">
    <location>
        <begin position="4"/>
        <end position="95"/>
    </location>
</feature>
<dbReference type="PANTHER" id="PTHR12243:SF48">
    <property type="entry name" value="MADF DOMAIN-CONTAINING PROTEIN"/>
    <property type="match status" value="1"/>
</dbReference>
<feature type="compositionally biased region" description="Low complexity" evidence="1">
    <location>
        <begin position="120"/>
        <end position="143"/>
    </location>
</feature>
<dbReference type="InterPro" id="IPR006578">
    <property type="entry name" value="MADF-dom"/>
</dbReference>
<reference evidence="3 4" key="1">
    <citation type="submission" date="2021-06" db="EMBL/GenBank/DDBJ databases">
        <authorList>
            <person name="Palmer J.M."/>
        </authorList>
    </citation>
    <scope>NUCLEOTIDE SEQUENCE [LARGE SCALE GENOMIC DNA]</scope>
    <source>
        <strain evidence="3 4">MEX-2019</strain>
        <tissue evidence="3">Muscle</tissue>
    </source>
</reference>
<dbReference type="Pfam" id="PF10545">
    <property type="entry name" value="MADF_DNA_bdg"/>
    <property type="match status" value="1"/>
</dbReference>
<organism evidence="3 4">
    <name type="scientific">Crenichthys baileyi</name>
    <name type="common">White River springfish</name>
    <dbReference type="NCBI Taxonomy" id="28760"/>
    <lineage>
        <taxon>Eukaryota</taxon>
        <taxon>Metazoa</taxon>
        <taxon>Chordata</taxon>
        <taxon>Craniata</taxon>
        <taxon>Vertebrata</taxon>
        <taxon>Euteleostomi</taxon>
        <taxon>Actinopterygii</taxon>
        <taxon>Neopterygii</taxon>
        <taxon>Teleostei</taxon>
        <taxon>Neoteleostei</taxon>
        <taxon>Acanthomorphata</taxon>
        <taxon>Ovalentaria</taxon>
        <taxon>Atherinomorphae</taxon>
        <taxon>Cyprinodontiformes</taxon>
        <taxon>Goodeidae</taxon>
        <taxon>Crenichthys</taxon>
    </lineage>
</organism>
<dbReference type="GO" id="GO:0005667">
    <property type="term" value="C:transcription regulator complex"/>
    <property type="evidence" value="ECO:0007669"/>
    <property type="project" value="TreeGrafter"/>
</dbReference>
<sequence length="166" mass="18485">MEDKIIVVVCGKPELYDSTNYFYRDKYRKDLAWRRVSEETGVAEDVCRKKWKGLRDTYLKERRKEVEKRRSRAAAGAAKKWSNMGKVEEMAEDLPAPPPEEDTSETEDTNGDDTEERSTPSEAPAASSVSDSAPSSSGAAEPPVGVYMSKYTGIDLHINTIAQCGI</sequence>
<name>A0AAV9RJY5_9TELE</name>
<evidence type="ECO:0000313" key="4">
    <source>
        <dbReference type="Proteomes" id="UP001311232"/>
    </source>
</evidence>
<keyword evidence="4" id="KW-1185">Reference proteome</keyword>
<accession>A0AAV9RJY5</accession>
<protein>
    <recommendedName>
        <fullName evidence="2">MADF domain-containing protein</fullName>
    </recommendedName>
</protein>
<dbReference type="GO" id="GO:0006357">
    <property type="term" value="P:regulation of transcription by RNA polymerase II"/>
    <property type="evidence" value="ECO:0007669"/>
    <property type="project" value="TreeGrafter"/>
</dbReference>
<evidence type="ECO:0000313" key="3">
    <source>
        <dbReference type="EMBL" id="KAK5609320.1"/>
    </source>
</evidence>
<dbReference type="SMART" id="SM00595">
    <property type="entry name" value="MADF"/>
    <property type="match status" value="1"/>
</dbReference>
<dbReference type="Proteomes" id="UP001311232">
    <property type="component" value="Unassembled WGS sequence"/>
</dbReference>